<dbReference type="SUPFAM" id="SSF47240">
    <property type="entry name" value="Ferritin-like"/>
    <property type="match status" value="1"/>
</dbReference>
<evidence type="ECO:0000313" key="1">
    <source>
        <dbReference type="EMBL" id="MBN1573377.1"/>
    </source>
</evidence>
<proteinExistence type="predicted"/>
<name>A0A9D8PPS4_9DELT</name>
<sequence length="177" mass="20656">MTDEKEVSLKMLSTALEMEKKGISFYEQALSKCRNEVGREIYTMLRDDERVHIDRIMKIYSSLEAGSDWIEEWKGQKLSHGDLGGLFVDLTKRHGKDFTADADDIQALDVGVDFELTAVDFYLKHLERAEDPKEREFLELMVKEERSHFKILDDMRFYLTDPEAWFMEMEKSGLDGA</sequence>
<comment type="caution">
    <text evidence="1">The sequence shown here is derived from an EMBL/GenBank/DDBJ whole genome shotgun (WGS) entry which is preliminary data.</text>
</comment>
<reference evidence="1" key="2">
    <citation type="submission" date="2021-01" db="EMBL/GenBank/DDBJ databases">
        <authorList>
            <person name="Hahn C.R."/>
            <person name="Youssef N.H."/>
            <person name="Elshahed M."/>
        </authorList>
    </citation>
    <scope>NUCLEOTIDE SEQUENCE</scope>
    <source>
        <strain evidence="1">Zod_Metabat.24</strain>
    </source>
</reference>
<dbReference type="PANTHER" id="PTHR33531:SF7">
    <property type="entry name" value="HYPOTHETICAL MEMBRANE PROTEIN, CONSERVED"/>
    <property type="match status" value="1"/>
</dbReference>
<dbReference type="InterPro" id="IPR012347">
    <property type="entry name" value="Ferritin-like"/>
</dbReference>
<dbReference type="CDD" id="cd01045">
    <property type="entry name" value="Ferritin_like_AB"/>
    <property type="match status" value="1"/>
</dbReference>
<dbReference type="PANTHER" id="PTHR33531">
    <property type="entry name" value="RUBRERYTHRIN SUBFAMILY"/>
    <property type="match status" value="1"/>
</dbReference>
<dbReference type="EMBL" id="JAFGIX010000047">
    <property type="protein sequence ID" value="MBN1573377.1"/>
    <property type="molecule type" value="Genomic_DNA"/>
</dbReference>
<dbReference type="Proteomes" id="UP000809273">
    <property type="component" value="Unassembled WGS sequence"/>
</dbReference>
<dbReference type="AlphaFoldDB" id="A0A9D8PPS4"/>
<reference evidence="1" key="1">
    <citation type="journal article" date="2021" name="Environ. Microbiol.">
        <title>Genomic characterization of three novel Desulfobacterota classes expand the metabolic and phylogenetic diversity of the phylum.</title>
        <authorList>
            <person name="Murphy C.L."/>
            <person name="Biggerstaff J."/>
            <person name="Eichhorn A."/>
            <person name="Ewing E."/>
            <person name="Shahan R."/>
            <person name="Soriano D."/>
            <person name="Stewart S."/>
            <person name="VanMol K."/>
            <person name="Walker R."/>
            <person name="Walters P."/>
            <person name="Elshahed M.S."/>
            <person name="Youssef N.H."/>
        </authorList>
    </citation>
    <scope>NUCLEOTIDE SEQUENCE</scope>
    <source>
        <strain evidence="1">Zod_Metabat.24</strain>
    </source>
</reference>
<dbReference type="Gene3D" id="1.20.1260.10">
    <property type="match status" value="1"/>
</dbReference>
<organism evidence="1 2">
    <name type="scientific">Candidatus Zymogenus saltonus</name>
    <dbReference type="NCBI Taxonomy" id="2844893"/>
    <lineage>
        <taxon>Bacteria</taxon>
        <taxon>Deltaproteobacteria</taxon>
        <taxon>Candidatus Zymogenia</taxon>
        <taxon>Candidatus Zymogeniales</taxon>
        <taxon>Candidatus Zymogenaceae</taxon>
        <taxon>Candidatus Zymogenus</taxon>
    </lineage>
</organism>
<dbReference type="InterPro" id="IPR009078">
    <property type="entry name" value="Ferritin-like_SF"/>
</dbReference>
<accession>A0A9D8PPS4</accession>
<protein>
    <submittedName>
        <fullName evidence="1">Ferritin family protein</fullName>
    </submittedName>
</protein>
<evidence type="ECO:0000313" key="2">
    <source>
        <dbReference type="Proteomes" id="UP000809273"/>
    </source>
</evidence>
<gene>
    <name evidence="1" type="ORF">JW984_09310</name>
</gene>